<dbReference type="Pfam" id="PF13495">
    <property type="entry name" value="Phage_int_SAM_4"/>
    <property type="match status" value="1"/>
</dbReference>
<accession>A0A450UYB9</accession>
<dbReference type="EMBL" id="CAADFN010000049">
    <property type="protein sequence ID" value="VFK18806.1"/>
    <property type="molecule type" value="Genomic_DNA"/>
</dbReference>
<reference evidence="2" key="1">
    <citation type="submission" date="2019-02" db="EMBL/GenBank/DDBJ databases">
        <authorList>
            <person name="Gruber-Vodicka R. H."/>
            <person name="Seah K. B. B."/>
        </authorList>
    </citation>
    <scope>NUCLEOTIDE SEQUENCE</scope>
    <source>
        <strain evidence="3">BECK_BY7</strain>
        <strain evidence="2">BECK_M7</strain>
    </source>
</reference>
<dbReference type="EMBL" id="CAADFF010000104">
    <property type="protein sequence ID" value="VFJ97554.1"/>
    <property type="molecule type" value="Genomic_DNA"/>
</dbReference>
<dbReference type="AlphaFoldDB" id="A0A450UYB9"/>
<proteinExistence type="predicted"/>
<dbReference type="InterPro" id="IPR004107">
    <property type="entry name" value="Integrase_SAM-like_N"/>
</dbReference>
<protein>
    <submittedName>
        <fullName evidence="2">Phage integrase, N-terminal SAM-like domain</fullName>
    </submittedName>
</protein>
<feature type="domain" description="Integrase SAM-like N-terminal" evidence="1">
    <location>
        <begin position="16"/>
        <end position="74"/>
    </location>
</feature>
<organism evidence="2">
    <name type="scientific">Candidatus Kentrum sp. LFY</name>
    <dbReference type="NCBI Taxonomy" id="2126342"/>
    <lineage>
        <taxon>Bacteria</taxon>
        <taxon>Pseudomonadati</taxon>
        <taxon>Pseudomonadota</taxon>
        <taxon>Gammaproteobacteria</taxon>
        <taxon>Candidatus Kentrum</taxon>
    </lineage>
</organism>
<evidence type="ECO:0000313" key="2">
    <source>
        <dbReference type="EMBL" id="VFJ97554.1"/>
    </source>
</evidence>
<dbReference type="GO" id="GO:0003677">
    <property type="term" value="F:DNA binding"/>
    <property type="evidence" value="ECO:0007669"/>
    <property type="project" value="InterPro"/>
</dbReference>
<name>A0A450UYB9_9GAMM</name>
<evidence type="ECO:0000313" key="3">
    <source>
        <dbReference type="EMBL" id="VFK18806.1"/>
    </source>
</evidence>
<dbReference type="GO" id="GO:0015074">
    <property type="term" value="P:DNA integration"/>
    <property type="evidence" value="ECO:0007669"/>
    <property type="project" value="InterPro"/>
</dbReference>
<evidence type="ECO:0000259" key="1">
    <source>
        <dbReference type="Pfam" id="PF13495"/>
    </source>
</evidence>
<gene>
    <name evidence="2" type="ORF">BECKLFY1418B_GA0070995_11044</name>
    <name evidence="3" type="ORF">BECKLFY1418C_GA0070996_10492</name>
</gene>
<sequence length="87" mass="10049">MTSVSGGKFNHDYRTHLEHPRLEGLQPKTIEAHARAIRRIGAYFHCRIDDLSEGQLTDYFIDLLDSYSWSAVEQDLWPEVLLRSCTA</sequence>